<dbReference type="PANTHER" id="PTHR30160">
    <property type="entry name" value="TETRAACYLDISACCHARIDE 4'-KINASE-RELATED"/>
    <property type="match status" value="1"/>
</dbReference>
<dbReference type="GO" id="GO:0009244">
    <property type="term" value="P:lipopolysaccharide core region biosynthetic process"/>
    <property type="evidence" value="ECO:0007669"/>
    <property type="project" value="TreeGrafter"/>
</dbReference>
<dbReference type="InterPro" id="IPR002201">
    <property type="entry name" value="Glyco_trans_9"/>
</dbReference>
<organism evidence="3">
    <name type="scientific">Escherichia coli</name>
    <dbReference type="NCBI Taxonomy" id="562"/>
    <lineage>
        <taxon>Bacteria</taxon>
        <taxon>Pseudomonadati</taxon>
        <taxon>Pseudomonadota</taxon>
        <taxon>Gammaproteobacteria</taxon>
        <taxon>Enterobacterales</taxon>
        <taxon>Enterobacteriaceae</taxon>
        <taxon>Escherichia</taxon>
    </lineage>
</organism>
<dbReference type="Gene3D" id="3.40.50.2000">
    <property type="entry name" value="Glycogen Phosphorylase B"/>
    <property type="match status" value="2"/>
</dbReference>
<keyword evidence="1" id="KW-0328">Glycosyltransferase</keyword>
<dbReference type="GO" id="GO:0005829">
    <property type="term" value="C:cytosol"/>
    <property type="evidence" value="ECO:0007669"/>
    <property type="project" value="TreeGrafter"/>
</dbReference>
<dbReference type="InterPro" id="IPR051199">
    <property type="entry name" value="LPS_LOS_Heptosyltrfase"/>
</dbReference>
<reference evidence="3" key="1">
    <citation type="journal article" date="2018" name="Genome Biol.">
        <title>SKESA: strategic k-mer extension for scrupulous assemblies.</title>
        <authorList>
            <person name="Souvorov A."/>
            <person name="Agarwala R."/>
            <person name="Lipman D.J."/>
        </authorList>
    </citation>
    <scope>NUCLEOTIDE SEQUENCE [LARGE SCALE GENOMIC DNA]</scope>
    <source>
        <strain evidence="3">1839</strain>
    </source>
</reference>
<dbReference type="Pfam" id="PF01075">
    <property type="entry name" value="Glyco_transf_9"/>
    <property type="match status" value="1"/>
</dbReference>
<sequence>MIFQTMFRNIIYKIYDYKAQNIHADDIKFVVIHIPDQIGDAMAIYPLIRALEKHPIAHLIIVASSINQPVFDALELNQTKLTVMSMTMQDHASVDEIKKVAKTIKEQYGTPDLCIEAMRKKNFKAMIFISTLKARVNFQVVGLSQKCYSPVCRIASRMDQSLRALIPMTWATLMREAGFPCVPARYEFPLSEEVLTEVRRETFVLGRYIALNLEGSIAARTFSYSVAQNLITIIQQECDMPIVIVHGPKGVDSAIKLTELCSNVFRLSLSPSLMRSAAVIKDAYLAITPDTSILHMTSAYNTPAIAVYGDYKTRWPSMQDIAENIVVGRNIDCISLKEFEATLRRILSRING</sequence>
<dbReference type="SUPFAM" id="SSF53756">
    <property type="entry name" value="UDP-Glycosyltransferase/glycogen phosphorylase"/>
    <property type="match status" value="1"/>
</dbReference>
<protein>
    <submittedName>
        <fullName evidence="3">Glycosyltransferase family 9 protein</fullName>
    </submittedName>
</protein>
<reference evidence="3" key="2">
    <citation type="submission" date="2020-02" db="EMBL/GenBank/DDBJ databases">
        <authorList>
            <consortium name="NCBI Pathogen Detection Project"/>
        </authorList>
    </citation>
    <scope>NUCLEOTIDE SEQUENCE</scope>
    <source>
        <strain evidence="3">1839</strain>
    </source>
</reference>
<accession>A0A765T4G1</accession>
<dbReference type="GO" id="GO:0008713">
    <property type="term" value="F:ADP-heptose-lipopolysaccharide heptosyltransferase activity"/>
    <property type="evidence" value="ECO:0007669"/>
    <property type="project" value="TreeGrafter"/>
</dbReference>
<evidence type="ECO:0000256" key="1">
    <source>
        <dbReference type="ARBA" id="ARBA00022676"/>
    </source>
</evidence>
<evidence type="ECO:0000313" key="3">
    <source>
        <dbReference type="EMBL" id="HAG5768757.1"/>
    </source>
</evidence>
<keyword evidence="2 3" id="KW-0808">Transferase</keyword>
<proteinExistence type="predicted"/>
<comment type="caution">
    <text evidence="3">The sequence shown here is derived from an EMBL/GenBank/DDBJ whole genome shotgun (WGS) entry which is preliminary data.</text>
</comment>
<dbReference type="EMBL" id="DAAYTU010000002">
    <property type="protein sequence ID" value="HAG5768757.1"/>
    <property type="molecule type" value="Genomic_DNA"/>
</dbReference>
<name>A0A765T4G1_ECOLX</name>
<evidence type="ECO:0000256" key="2">
    <source>
        <dbReference type="ARBA" id="ARBA00022679"/>
    </source>
</evidence>
<gene>
    <name evidence="3" type="ORF">GGB84_000331</name>
</gene>
<dbReference type="AlphaFoldDB" id="A0A765T4G1"/>